<dbReference type="EMBL" id="ANPE02000067">
    <property type="protein sequence ID" value="EMY35644.1"/>
    <property type="molecule type" value="Genomic_DNA"/>
</dbReference>
<keyword evidence="3" id="KW-0804">Transcription</keyword>
<gene>
    <name evidence="5" type="ORF">D477_003078</name>
</gene>
<evidence type="ECO:0000256" key="2">
    <source>
        <dbReference type="ARBA" id="ARBA00023125"/>
    </source>
</evidence>
<dbReference type="InterPro" id="IPR011711">
    <property type="entry name" value="GntR_C"/>
</dbReference>
<dbReference type="SMART" id="SM00895">
    <property type="entry name" value="FCD"/>
    <property type="match status" value="1"/>
</dbReference>
<name>N1V6J8_9MICC</name>
<feature type="domain" description="GntR C-terminal" evidence="4">
    <location>
        <begin position="30"/>
        <end position="151"/>
    </location>
</feature>
<dbReference type="GO" id="GO:0003677">
    <property type="term" value="F:DNA binding"/>
    <property type="evidence" value="ECO:0007669"/>
    <property type="project" value="UniProtKB-KW"/>
</dbReference>
<dbReference type="Pfam" id="PF07729">
    <property type="entry name" value="FCD"/>
    <property type="match status" value="1"/>
</dbReference>
<dbReference type="PANTHER" id="PTHR43537">
    <property type="entry name" value="TRANSCRIPTIONAL REGULATOR, GNTR FAMILY"/>
    <property type="match status" value="1"/>
</dbReference>
<keyword evidence="6" id="KW-1185">Reference proteome</keyword>
<organism evidence="5 6">
    <name type="scientific">Arthrobacter crystallopoietes BAB-32</name>
    <dbReference type="NCBI Taxonomy" id="1246476"/>
    <lineage>
        <taxon>Bacteria</taxon>
        <taxon>Bacillati</taxon>
        <taxon>Actinomycetota</taxon>
        <taxon>Actinomycetes</taxon>
        <taxon>Micrococcales</taxon>
        <taxon>Micrococcaceae</taxon>
        <taxon>Crystallibacter</taxon>
    </lineage>
</organism>
<dbReference type="Gene3D" id="1.20.120.530">
    <property type="entry name" value="GntR ligand-binding domain-like"/>
    <property type="match status" value="1"/>
</dbReference>
<dbReference type="AlphaFoldDB" id="N1V6J8"/>
<keyword evidence="2" id="KW-0238">DNA-binding</keyword>
<evidence type="ECO:0000259" key="4">
    <source>
        <dbReference type="SMART" id="SM00895"/>
    </source>
</evidence>
<accession>N1V6J8</accession>
<comment type="caution">
    <text evidence="5">The sequence shown here is derived from an EMBL/GenBank/DDBJ whole genome shotgun (WGS) entry which is preliminary data.</text>
</comment>
<keyword evidence="5" id="KW-0670">Pyruvate</keyword>
<reference evidence="5 6" key="1">
    <citation type="journal article" date="2013" name="Genome Announc.">
        <title>Draft Genome Sequence of Arthrobacter crystallopoietes Strain BAB-32, Revealing Genes for Bioremediation.</title>
        <authorList>
            <person name="Joshi M.N."/>
            <person name="Pandit A.S."/>
            <person name="Sharma A."/>
            <person name="Pandya R.V."/>
            <person name="Desai S.M."/>
            <person name="Saxena A.K."/>
            <person name="Bagatharia S.B."/>
        </authorList>
    </citation>
    <scope>NUCLEOTIDE SEQUENCE [LARGE SCALE GENOMIC DNA]</scope>
    <source>
        <strain evidence="5 6">BAB-32</strain>
    </source>
</reference>
<dbReference type="InterPro" id="IPR008920">
    <property type="entry name" value="TF_FadR/GntR_C"/>
</dbReference>
<dbReference type="SUPFAM" id="SSF48008">
    <property type="entry name" value="GntR ligand-binding domain-like"/>
    <property type="match status" value="1"/>
</dbReference>
<evidence type="ECO:0000256" key="1">
    <source>
        <dbReference type="ARBA" id="ARBA00023015"/>
    </source>
</evidence>
<dbReference type="PANTHER" id="PTHR43537:SF5">
    <property type="entry name" value="UXU OPERON TRANSCRIPTIONAL REGULATOR"/>
    <property type="match status" value="1"/>
</dbReference>
<protein>
    <submittedName>
        <fullName evidence="5">Pyruvate dehydrogenase complex repressor</fullName>
    </submittedName>
</protein>
<sequence length="180" mass="20067">MSLPDADEVALQLSDAIQLWFRAGNVTVQDVDEARAMLELQCVSLAARRRTDEDLKAILRPVERSRDYSMDIADWLDLDLEFHTTICRAAKNKILELAMTAVHLSRPATNSVFVHELDRSRVTEQHQAIYEAIAASNPDAAAAAFTDHVDYLAHVRLTALESRNPSSITVASLPDVRDVK</sequence>
<evidence type="ECO:0000313" key="6">
    <source>
        <dbReference type="Proteomes" id="UP000010729"/>
    </source>
</evidence>
<evidence type="ECO:0000313" key="5">
    <source>
        <dbReference type="EMBL" id="EMY35644.1"/>
    </source>
</evidence>
<dbReference type="Proteomes" id="UP000010729">
    <property type="component" value="Unassembled WGS sequence"/>
</dbReference>
<keyword evidence="1" id="KW-0805">Transcription regulation</keyword>
<proteinExistence type="predicted"/>
<evidence type="ECO:0000256" key="3">
    <source>
        <dbReference type="ARBA" id="ARBA00023163"/>
    </source>
</evidence>